<gene>
    <name evidence="1" type="ORF">AUC70_08320</name>
</gene>
<dbReference type="EMBL" id="LPWE01000012">
    <property type="protein sequence ID" value="ODR94620.1"/>
    <property type="molecule type" value="Genomic_DNA"/>
</dbReference>
<organism evidence="1 2">
    <name type="scientific">Methyloceanibacter stevinii</name>
    <dbReference type="NCBI Taxonomy" id="1774970"/>
    <lineage>
        <taxon>Bacteria</taxon>
        <taxon>Pseudomonadati</taxon>
        <taxon>Pseudomonadota</taxon>
        <taxon>Alphaproteobacteria</taxon>
        <taxon>Hyphomicrobiales</taxon>
        <taxon>Hyphomicrobiaceae</taxon>
        <taxon>Methyloceanibacter</taxon>
    </lineage>
</organism>
<evidence type="ECO:0008006" key="3">
    <source>
        <dbReference type="Google" id="ProtNLM"/>
    </source>
</evidence>
<name>A0A1E3VM67_9HYPH</name>
<proteinExistence type="predicted"/>
<comment type="caution">
    <text evidence="1">The sequence shown here is derived from an EMBL/GenBank/DDBJ whole genome shotgun (WGS) entry which is preliminary data.</text>
</comment>
<dbReference type="AlphaFoldDB" id="A0A1E3VM67"/>
<accession>A0A1E3VM67</accession>
<evidence type="ECO:0000313" key="2">
    <source>
        <dbReference type="Proteomes" id="UP000094172"/>
    </source>
</evidence>
<evidence type="ECO:0000313" key="1">
    <source>
        <dbReference type="EMBL" id="ODR94620.1"/>
    </source>
</evidence>
<sequence>MRSGFGVPAFGLGALLLAASLLSGLPPHSSFLARRAPQGSPQAVTIVPRHGRAGSRYVPDVQAPPPQAAPAPVAAPATQAMPAGQYAPAATAPSPVMPVPNAPVAPTYQAAPAYQAAPPALLAPAMRPALAPAPPPEPAQPVIPGVPAWLNPHIGDGEGQISATVLKRARDFHQAKVRAGKVKNSCYFAFDATRPGEGAKRFYAICENKQTFRAVTSGHGAGRNFEGLANVSNNARCAKNFSNAANSHLTTGGGYLTAETRTSFKGYYSEAGGYQPLVRSFVQYTGEGDTANARSRAIGGHSAAIVRWQCRLKMPSSKYADKSGYVPFGKLINYSAGRSSGCTSWPRDADDQFLAIADSPTTVYIYPEAKDIVAVGRAVRAGQSPSRVGAYWNASCLKEIGEPNFWPREKLEPALLQYAKKHKPGRARTLSDLPLCKTVVGSRARPSA</sequence>
<reference evidence="1 2" key="1">
    <citation type="journal article" date="2016" name="Environ. Microbiol.">
        <title>New Methyloceanibacter diversity from North Sea sediments includes methanotroph containing solely the soluble methane monooxygenase.</title>
        <authorList>
            <person name="Vekeman B."/>
            <person name="Kerckhof F.M."/>
            <person name="Cremers G."/>
            <person name="de Vos P."/>
            <person name="Vandamme P."/>
            <person name="Boon N."/>
            <person name="Op den Camp H.J."/>
            <person name="Heylen K."/>
        </authorList>
    </citation>
    <scope>NUCLEOTIDE SEQUENCE [LARGE SCALE GENOMIC DNA]</scope>
    <source>
        <strain evidence="1 2">R-67176</strain>
    </source>
</reference>
<dbReference type="RefSeq" id="WP_069444975.1">
    <property type="nucleotide sequence ID" value="NZ_LPWE01000012.1"/>
</dbReference>
<protein>
    <recommendedName>
        <fullName evidence="3">YkuD domain-containing protein</fullName>
    </recommendedName>
</protein>
<keyword evidence="2" id="KW-1185">Reference proteome</keyword>
<dbReference type="Proteomes" id="UP000094172">
    <property type="component" value="Unassembled WGS sequence"/>
</dbReference>